<protein>
    <submittedName>
        <fullName evidence="1">Uncharacterized protein</fullName>
    </submittedName>
</protein>
<proteinExistence type="predicted"/>
<organism evidence="1 2">
    <name type="scientific">Oryza sativa subsp. japonica</name>
    <name type="common">Rice</name>
    <dbReference type="NCBI Taxonomy" id="39947"/>
    <lineage>
        <taxon>Eukaryota</taxon>
        <taxon>Viridiplantae</taxon>
        <taxon>Streptophyta</taxon>
        <taxon>Embryophyta</taxon>
        <taxon>Tracheophyta</taxon>
        <taxon>Spermatophyta</taxon>
        <taxon>Magnoliopsida</taxon>
        <taxon>Liliopsida</taxon>
        <taxon>Poales</taxon>
        <taxon>Poaceae</taxon>
        <taxon>BOP clade</taxon>
        <taxon>Oryzoideae</taxon>
        <taxon>Oryzeae</taxon>
        <taxon>Oryzinae</taxon>
        <taxon>Oryza</taxon>
        <taxon>Oryza sativa</taxon>
    </lineage>
</organism>
<reference evidence="2" key="1">
    <citation type="journal article" date="2005" name="Nature">
        <title>The map-based sequence of the rice genome.</title>
        <authorList>
            <consortium name="International rice genome sequencing project (IRGSP)"/>
            <person name="Matsumoto T."/>
            <person name="Wu J."/>
            <person name="Kanamori H."/>
            <person name="Katayose Y."/>
            <person name="Fujisawa M."/>
            <person name="Namiki N."/>
            <person name="Mizuno H."/>
            <person name="Yamamoto K."/>
            <person name="Antonio B.A."/>
            <person name="Baba T."/>
            <person name="Sakata K."/>
            <person name="Nagamura Y."/>
            <person name="Aoki H."/>
            <person name="Arikawa K."/>
            <person name="Arita K."/>
            <person name="Bito T."/>
            <person name="Chiden Y."/>
            <person name="Fujitsuka N."/>
            <person name="Fukunaka R."/>
            <person name="Hamada M."/>
            <person name="Harada C."/>
            <person name="Hayashi A."/>
            <person name="Hijishita S."/>
            <person name="Honda M."/>
            <person name="Hosokawa S."/>
            <person name="Ichikawa Y."/>
            <person name="Idonuma A."/>
            <person name="Iijima M."/>
            <person name="Ikeda M."/>
            <person name="Ikeno M."/>
            <person name="Ito K."/>
            <person name="Ito S."/>
            <person name="Ito T."/>
            <person name="Ito Y."/>
            <person name="Ito Y."/>
            <person name="Iwabuchi A."/>
            <person name="Kamiya K."/>
            <person name="Karasawa W."/>
            <person name="Kurita K."/>
            <person name="Katagiri S."/>
            <person name="Kikuta A."/>
            <person name="Kobayashi H."/>
            <person name="Kobayashi N."/>
            <person name="Machita K."/>
            <person name="Maehara T."/>
            <person name="Masukawa M."/>
            <person name="Mizubayashi T."/>
            <person name="Mukai Y."/>
            <person name="Nagasaki H."/>
            <person name="Nagata Y."/>
            <person name="Naito S."/>
            <person name="Nakashima M."/>
            <person name="Nakama Y."/>
            <person name="Nakamichi Y."/>
            <person name="Nakamura M."/>
            <person name="Meguro A."/>
            <person name="Negishi M."/>
            <person name="Ohta I."/>
            <person name="Ohta T."/>
            <person name="Okamoto M."/>
            <person name="Ono N."/>
            <person name="Saji S."/>
            <person name="Sakaguchi M."/>
            <person name="Sakai K."/>
            <person name="Shibata M."/>
            <person name="Shimokawa T."/>
            <person name="Song J."/>
            <person name="Takazaki Y."/>
            <person name="Terasawa K."/>
            <person name="Tsugane M."/>
            <person name="Tsuji K."/>
            <person name="Ueda S."/>
            <person name="Waki K."/>
            <person name="Yamagata H."/>
            <person name="Yamamoto M."/>
            <person name="Yamamoto S."/>
            <person name="Yamane H."/>
            <person name="Yoshiki S."/>
            <person name="Yoshihara R."/>
            <person name="Yukawa K."/>
            <person name="Zhong H."/>
            <person name="Yano M."/>
            <person name="Yuan Q."/>
            <person name="Ouyang S."/>
            <person name="Liu J."/>
            <person name="Jones K.M."/>
            <person name="Gansberger K."/>
            <person name="Moffat K."/>
            <person name="Hill J."/>
            <person name="Bera J."/>
            <person name="Fadrosh D."/>
            <person name="Jin S."/>
            <person name="Johri S."/>
            <person name="Kim M."/>
            <person name="Overton L."/>
            <person name="Reardon M."/>
            <person name="Tsitrin T."/>
            <person name="Vuong H."/>
            <person name="Weaver B."/>
            <person name="Ciecko A."/>
            <person name="Tallon L."/>
            <person name="Jackson J."/>
            <person name="Pai G."/>
            <person name="Aken S.V."/>
            <person name="Utterback T."/>
            <person name="Reidmuller S."/>
            <person name="Feldblyum T."/>
            <person name="Hsiao J."/>
            <person name="Zismann V."/>
            <person name="Iobst S."/>
            <person name="de Vazeille A.R."/>
            <person name="Buell C.R."/>
            <person name="Ying K."/>
            <person name="Li Y."/>
            <person name="Lu T."/>
            <person name="Huang Y."/>
            <person name="Zhao Q."/>
            <person name="Feng Q."/>
            <person name="Zhang L."/>
            <person name="Zhu J."/>
            <person name="Weng Q."/>
            <person name="Mu J."/>
            <person name="Lu Y."/>
            <person name="Fan D."/>
            <person name="Liu Y."/>
            <person name="Guan J."/>
            <person name="Zhang Y."/>
            <person name="Yu S."/>
            <person name="Liu X."/>
            <person name="Zhang Y."/>
            <person name="Hong G."/>
            <person name="Han B."/>
            <person name="Choisne N."/>
            <person name="Demange N."/>
            <person name="Orjeda G."/>
            <person name="Samain S."/>
            <person name="Cattolico L."/>
            <person name="Pelletier E."/>
            <person name="Couloux A."/>
            <person name="Segurens B."/>
            <person name="Wincker P."/>
            <person name="D'Hont A."/>
            <person name="Scarpelli C."/>
            <person name="Weissenbach J."/>
            <person name="Salanoubat M."/>
            <person name="Quetier F."/>
            <person name="Yu Y."/>
            <person name="Kim H.R."/>
            <person name="Rambo T."/>
            <person name="Currie J."/>
            <person name="Collura K."/>
            <person name="Luo M."/>
            <person name="Yang T."/>
            <person name="Ammiraju J.S.S."/>
            <person name="Engler F."/>
            <person name="Soderlund C."/>
            <person name="Wing R.A."/>
            <person name="Palmer L.E."/>
            <person name="de la Bastide M."/>
            <person name="Spiegel L."/>
            <person name="Nascimento L."/>
            <person name="Zutavern T."/>
            <person name="O'Shaughnessy A."/>
            <person name="Dike S."/>
            <person name="Dedhia N."/>
            <person name="Preston R."/>
            <person name="Balija V."/>
            <person name="McCombie W.R."/>
            <person name="Chow T."/>
            <person name="Chen H."/>
            <person name="Chung M."/>
            <person name="Chen C."/>
            <person name="Shaw J."/>
            <person name="Wu H."/>
            <person name="Hsiao K."/>
            <person name="Chao Y."/>
            <person name="Chu M."/>
            <person name="Cheng C."/>
            <person name="Hour A."/>
            <person name="Lee P."/>
            <person name="Lin S."/>
            <person name="Lin Y."/>
            <person name="Liou J."/>
            <person name="Liu S."/>
            <person name="Hsing Y."/>
            <person name="Raghuvanshi S."/>
            <person name="Mohanty A."/>
            <person name="Bharti A.K."/>
            <person name="Gaur A."/>
            <person name="Gupta V."/>
            <person name="Kumar D."/>
            <person name="Ravi V."/>
            <person name="Vij S."/>
            <person name="Kapur A."/>
            <person name="Khurana P."/>
            <person name="Khurana P."/>
            <person name="Khurana J.P."/>
            <person name="Tyagi A.K."/>
            <person name="Gaikwad K."/>
            <person name="Singh A."/>
            <person name="Dalal V."/>
            <person name="Srivastava S."/>
            <person name="Dixit A."/>
            <person name="Pal A.K."/>
            <person name="Ghazi I.A."/>
            <person name="Yadav M."/>
            <person name="Pandit A."/>
            <person name="Bhargava A."/>
            <person name="Sureshbabu K."/>
            <person name="Batra K."/>
            <person name="Sharma T.R."/>
            <person name="Mohapatra T."/>
            <person name="Singh N.K."/>
            <person name="Messing J."/>
            <person name="Nelson A.B."/>
            <person name="Fuks G."/>
            <person name="Kavchok S."/>
            <person name="Keizer G."/>
            <person name="Linton E."/>
            <person name="Llaca V."/>
            <person name="Song R."/>
            <person name="Tanyolac B."/>
            <person name="Young S."/>
            <person name="Ho-Il K."/>
            <person name="Hahn J.H."/>
            <person name="Sangsakoo G."/>
            <person name="Vanavichit A."/>
            <person name="de Mattos Luiz.A.T."/>
            <person name="Zimmer P.D."/>
            <person name="Malone G."/>
            <person name="Dellagostin O."/>
            <person name="de Oliveira A.C."/>
            <person name="Bevan M."/>
            <person name="Bancroft I."/>
            <person name="Minx P."/>
            <person name="Cordum H."/>
            <person name="Wilson R."/>
            <person name="Cheng Z."/>
            <person name="Jin W."/>
            <person name="Jiang J."/>
            <person name="Leong S.A."/>
            <person name="Iwama H."/>
            <person name="Gojobori T."/>
            <person name="Itoh T."/>
            <person name="Niimura Y."/>
            <person name="Fujii Y."/>
            <person name="Habara T."/>
            <person name="Sakai H."/>
            <person name="Sato Y."/>
            <person name="Wilson G."/>
            <person name="Kumar K."/>
            <person name="McCouch S."/>
            <person name="Juretic N."/>
            <person name="Hoen D."/>
            <person name="Wright S."/>
            <person name="Bruskiewich R."/>
            <person name="Bureau T."/>
            <person name="Miyao A."/>
            <person name="Hirochika H."/>
            <person name="Nishikawa T."/>
            <person name="Kadowaki K."/>
            <person name="Sugiura M."/>
            <person name="Burr B."/>
            <person name="Sasaki T."/>
        </authorList>
    </citation>
    <scope>NUCLEOTIDE SEQUENCE [LARGE SCALE GENOMIC DNA]</scope>
    <source>
        <strain evidence="2">cv. Nipponbare</strain>
    </source>
</reference>
<dbReference type="Proteomes" id="UP000000763">
    <property type="component" value="Chromosome 8"/>
</dbReference>
<dbReference type="EMBL" id="AP003876">
    <property type="protein sequence ID" value="BAD03016.1"/>
    <property type="molecule type" value="Genomic_DNA"/>
</dbReference>
<sequence length="172" mass="18902">MPASSLVYLQSQSGISGTHFIPFFDLRFSVVHYFRSYCLDHELFLVVPADAVYTVHDCLFFLPLLICPPVTMDASPLRPAPPHAFPWPPSRRRAATAIVNTTDGDASPLRARGSTISHHLIARGSIISDHLYTEASTVPEDPIHRSSVFSTNQVMEVDDDTIIGRSLGGLEA</sequence>
<evidence type="ECO:0000313" key="1">
    <source>
        <dbReference type="EMBL" id="BAD03016.1"/>
    </source>
</evidence>
<accession>Q6ZKI3</accession>
<dbReference type="AlphaFoldDB" id="Q6ZKI3"/>
<gene>
    <name evidence="1" type="primary">OJ1119_D01.16</name>
</gene>
<reference evidence="2" key="2">
    <citation type="journal article" date="2008" name="Nucleic Acids Res.">
        <title>The rice annotation project database (RAP-DB): 2008 update.</title>
        <authorList>
            <consortium name="The rice annotation project (RAP)"/>
        </authorList>
    </citation>
    <scope>GENOME REANNOTATION</scope>
    <source>
        <strain evidence="2">cv. Nipponbare</strain>
    </source>
</reference>
<name>Q6ZKI3_ORYSJ</name>
<evidence type="ECO:0000313" key="2">
    <source>
        <dbReference type="Proteomes" id="UP000000763"/>
    </source>
</evidence>